<dbReference type="GO" id="GO:0032259">
    <property type="term" value="P:methylation"/>
    <property type="evidence" value="ECO:0007669"/>
    <property type="project" value="UniProtKB-KW"/>
</dbReference>
<dbReference type="Gene3D" id="3.40.50.150">
    <property type="entry name" value="Vaccinia Virus protein VP39"/>
    <property type="match status" value="1"/>
</dbReference>
<name>A0A1H1HWD1_NATTX</name>
<accession>A0A1H1HWD1</accession>
<evidence type="ECO:0000313" key="3">
    <source>
        <dbReference type="Proteomes" id="UP000198848"/>
    </source>
</evidence>
<sequence length="254" mass="28527">MDNSDDRYRDERARFYDASLEDAGRPDVEFYVDLAREADEPVLETTCGTGRIYLELLEGGVDADGFDLSAAALEVLRENAAERGLEPSVWRADLTSFEPDRRYGLVTCPFNAIQNLTTVGDQLAALQSVHEALAPGGRFVFDVFVPGFDVICETYGEWESREIEYCGETHEVRSRARIADEVEQQFTVETELYDPDGSLVFAEEDLLSMLPKRQVELLARHSPFESHSVTGDFTDEPLSDGHSIQVWSLQKADD</sequence>
<dbReference type="EMBL" id="FNLC01000003">
    <property type="protein sequence ID" value="SDR29458.1"/>
    <property type="molecule type" value="Genomic_DNA"/>
</dbReference>
<dbReference type="GO" id="GO:0008168">
    <property type="term" value="F:methyltransferase activity"/>
    <property type="evidence" value="ECO:0007669"/>
    <property type="project" value="UniProtKB-KW"/>
</dbReference>
<feature type="domain" description="Methyltransferase" evidence="1">
    <location>
        <begin position="42"/>
        <end position="137"/>
    </location>
</feature>
<keyword evidence="3" id="KW-1185">Reference proteome</keyword>
<proteinExistence type="predicted"/>
<dbReference type="Pfam" id="PF13649">
    <property type="entry name" value="Methyltransf_25"/>
    <property type="match status" value="1"/>
</dbReference>
<evidence type="ECO:0000313" key="2">
    <source>
        <dbReference type="EMBL" id="SDR29458.1"/>
    </source>
</evidence>
<evidence type="ECO:0000259" key="1">
    <source>
        <dbReference type="Pfam" id="PF13649"/>
    </source>
</evidence>
<gene>
    <name evidence="2" type="ORF">SAMN04489842_3085</name>
</gene>
<reference evidence="3" key="1">
    <citation type="submission" date="2016-10" db="EMBL/GenBank/DDBJ databases">
        <authorList>
            <person name="Varghese N."/>
            <person name="Submissions S."/>
        </authorList>
    </citation>
    <scope>NUCLEOTIDE SEQUENCE [LARGE SCALE GENOMIC DNA]</scope>
    <source>
        <strain evidence="3">DSM 24767</strain>
    </source>
</reference>
<dbReference type="AlphaFoldDB" id="A0A1H1HWD1"/>
<dbReference type="RefSeq" id="WP_090383631.1">
    <property type="nucleotide sequence ID" value="NZ_FNLC01000003.1"/>
</dbReference>
<protein>
    <submittedName>
        <fullName evidence="2">Methyltransferase domain-containing protein</fullName>
    </submittedName>
</protein>
<dbReference type="InterPro" id="IPR041698">
    <property type="entry name" value="Methyltransf_25"/>
</dbReference>
<dbReference type="CDD" id="cd02440">
    <property type="entry name" value="AdoMet_MTases"/>
    <property type="match status" value="1"/>
</dbReference>
<dbReference type="SUPFAM" id="SSF53335">
    <property type="entry name" value="S-adenosyl-L-methionine-dependent methyltransferases"/>
    <property type="match status" value="1"/>
</dbReference>
<dbReference type="STRING" id="1095778.SAMN04489842_3085"/>
<organism evidence="2 3">
    <name type="scientific">Natronobacterium texcoconense</name>
    <dbReference type="NCBI Taxonomy" id="1095778"/>
    <lineage>
        <taxon>Archaea</taxon>
        <taxon>Methanobacteriati</taxon>
        <taxon>Methanobacteriota</taxon>
        <taxon>Stenosarchaea group</taxon>
        <taxon>Halobacteria</taxon>
        <taxon>Halobacteriales</taxon>
        <taxon>Natrialbaceae</taxon>
        <taxon>Natronobacterium</taxon>
    </lineage>
</organism>
<keyword evidence="2" id="KW-0489">Methyltransferase</keyword>
<dbReference type="OrthoDB" id="147504at2157"/>
<dbReference type="InterPro" id="IPR029063">
    <property type="entry name" value="SAM-dependent_MTases_sf"/>
</dbReference>
<keyword evidence="2" id="KW-0808">Transferase</keyword>
<dbReference type="Proteomes" id="UP000198848">
    <property type="component" value="Unassembled WGS sequence"/>
</dbReference>